<gene>
    <name evidence="2" type="ORF">E2C06_13015</name>
</gene>
<protein>
    <recommendedName>
        <fullName evidence="4">YtkA-like domain-containing protein</fullName>
    </recommendedName>
</protein>
<evidence type="ECO:0008006" key="4">
    <source>
        <dbReference type="Google" id="ProtNLM"/>
    </source>
</evidence>
<name>A0A4R5QH52_9PROT</name>
<dbReference type="RefSeq" id="WP_133289040.1">
    <property type="nucleotide sequence ID" value="NZ_SMSJ01000014.1"/>
</dbReference>
<dbReference type="AlphaFoldDB" id="A0A4R5QH52"/>
<feature type="chain" id="PRO_5020570046" description="YtkA-like domain-containing protein" evidence="1">
    <location>
        <begin position="27"/>
        <end position="140"/>
    </location>
</feature>
<comment type="caution">
    <text evidence="2">The sequence shown here is derived from an EMBL/GenBank/DDBJ whole genome shotgun (WGS) entry which is preliminary data.</text>
</comment>
<evidence type="ECO:0000313" key="2">
    <source>
        <dbReference type="EMBL" id="TDH62099.1"/>
    </source>
</evidence>
<dbReference type="PROSITE" id="PS51257">
    <property type="entry name" value="PROKAR_LIPOPROTEIN"/>
    <property type="match status" value="1"/>
</dbReference>
<evidence type="ECO:0000313" key="3">
    <source>
        <dbReference type="Proteomes" id="UP000295096"/>
    </source>
</evidence>
<dbReference type="OrthoDB" id="7644867at2"/>
<reference evidence="2 3" key="1">
    <citation type="journal article" date="2016" name="J. Microbiol.">
        <title>Dankookia rubra gen. nov., sp. nov., an alphaproteobacterium isolated from sediment of a shallow stream.</title>
        <authorList>
            <person name="Kim W.H."/>
            <person name="Kim D.H."/>
            <person name="Kang K."/>
            <person name="Ahn T.Y."/>
        </authorList>
    </citation>
    <scope>NUCLEOTIDE SEQUENCE [LARGE SCALE GENOMIC DNA]</scope>
    <source>
        <strain evidence="2 3">JCM30602</strain>
    </source>
</reference>
<feature type="signal peptide" evidence="1">
    <location>
        <begin position="1"/>
        <end position="26"/>
    </location>
</feature>
<keyword evidence="3" id="KW-1185">Reference proteome</keyword>
<sequence>MRRVFVLLRSAVLAALVAGCAGISEASRNYQFQVLDQQVRPSTNAEVRVLLVHLPDGRPVTGAVITNHKFEMSMPNAKIITTLMVEGVGTPPVATVEEDNGVYLVHSVVPMAGSWTMVLEARVPGESVSIQGSVPLRVRS</sequence>
<dbReference type="EMBL" id="SMSJ01000014">
    <property type="protein sequence ID" value="TDH62099.1"/>
    <property type="molecule type" value="Genomic_DNA"/>
</dbReference>
<organism evidence="2 3">
    <name type="scientific">Dankookia rubra</name>
    <dbReference type="NCBI Taxonomy" id="1442381"/>
    <lineage>
        <taxon>Bacteria</taxon>
        <taxon>Pseudomonadati</taxon>
        <taxon>Pseudomonadota</taxon>
        <taxon>Alphaproteobacteria</taxon>
        <taxon>Acetobacterales</taxon>
        <taxon>Roseomonadaceae</taxon>
        <taxon>Dankookia</taxon>
    </lineage>
</organism>
<proteinExistence type="predicted"/>
<keyword evidence="1" id="KW-0732">Signal</keyword>
<accession>A0A4R5QH52</accession>
<dbReference type="Proteomes" id="UP000295096">
    <property type="component" value="Unassembled WGS sequence"/>
</dbReference>
<evidence type="ECO:0000256" key="1">
    <source>
        <dbReference type="SAM" id="SignalP"/>
    </source>
</evidence>